<comment type="subcellular location">
    <subcellularLocation>
        <location evidence="9">Cytoplasm</location>
    </subcellularLocation>
    <subcellularLocation>
        <location evidence="9">Secreted</location>
    </subcellularLocation>
    <subcellularLocation>
        <location evidence="9">Cell surface</location>
    </subcellularLocation>
    <text evidence="9">Fractions of enolase are present in both the cytoplasm and on the cell surface.</text>
</comment>
<dbReference type="Gene3D" id="3.30.390.10">
    <property type="entry name" value="Enolase-like, N-terminal domain"/>
    <property type="match status" value="1"/>
</dbReference>
<evidence type="ECO:0000256" key="1">
    <source>
        <dbReference type="ARBA" id="ARBA00005031"/>
    </source>
</evidence>
<keyword evidence="5 9" id="KW-0964">Secreted</keyword>
<feature type="domain" description="Enolase N-terminal" evidence="11">
    <location>
        <begin position="4"/>
        <end position="134"/>
    </location>
</feature>
<dbReference type="PROSITE" id="PS00164">
    <property type="entry name" value="ENOLASE"/>
    <property type="match status" value="1"/>
</dbReference>
<proteinExistence type="inferred from homology"/>
<reference evidence="13" key="1">
    <citation type="journal article" date="2019" name="Int. J. Syst. Evol. Microbiol.">
        <title>The Global Catalogue of Microorganisms (GCM) 10K type strain sequencing project: providing services to taxonomists for standard genome sequencing and annotation.</title>
        <authorList>
            <consortium name="The Broad Institute Genomics Platform"/>
            <consortium name="The Broad Institute Genome Sequencing Center for Infectious Disease"/>
            <person name="Wu L."/>
            <person name="Ma J."/>
        </authorList>
    </citation>
    <scope>NUCLEOTIDE SEQUENCE [LARGE SCALE GENOMIC DNA]</scope>
    <source>
        <strain evidence="13">TBRC 5832</strain>
    </source>
</reference>
<evidence type="ECO:0000256" key="5">
    <source>
        <dbReference type="ARBA" id="ARBA00022525"/>
    </source>
</evidence>
<keyword evidence="9" id="KW-0479">Metal-binding</keyword>
<keyword evidence="6 9" id="KW-0460">Magnesium</keyword>
<feature type="domain" description="Enolase C-terminal TIM barrel" evidence="10">
    <location>
        <begin position="139"/>
        <end position="423"/>
    </location>
</feature>
<keyword evidence="8 9" id="KW-0456">Lyase</keyword>
<protein>
    <recommendedName>
        <fullName evidence="4 9">Enolase</fullName>
        <ecNumber evidence="3 9">4.2.1.11</ecNumber>
    </recommendedName>
    <alternativeName>
        <fullName evidence="9">2-phospho-D-glycerate hydro-lyase</fullName>
    </alternativeName>
    <alternativeName>
        <fullName evidence="9">2-phosphoglycerate dehydratase</fullName>
    </alternativeName>
</protein>
<dbReference type="PANTHER" id="PTHR11902">
    <property type="entry name" value="ENOLASE"/>
    <property type="match status" value="1"/>
</dbReference>
<dbReference type="InterPro" id="IPR020810">
    <property type="entry name" value="Enolase_C"/>
</dbReference>
<dbReference type="HAMAP" id="MF_00318">
    <property type="entry name" value="Enolase"/>
    <property type="match status" value="1"/>
</dbReference>
<evidence type="ECO:0000313" key="13">
    <source>
        <dbReference type="Proteomes" id="UP001595867"/>
    </source>
</evidence>
<accession>A0ABV8J2M6</accession>
<evidence type="ECO:0000256" key="7">
    <source>
        <dbReference type="ARBA" id="ARBA00023152"/>
    </source>
</evidence>
<dbReference type="InterPro" id="IPR020811">
    <property type="entry name" value="Enolase_N"/>
</dbReference>
<sequence>MATIEAIVAREILDSRGNPTVEVEVGLDDGSVGRAAVPSGASTGAFEALELRDGDKSRYLGKGVLKAVENIEEKLIDELVGYEASDQRLIDQKMLDLDGTADKSELGANAILGVSLAVAKAAAASAELPLFRYLGGPNASLLPVPMMNILNGGSHADSNVDVQEFMIAPIGAPTFREAVRAGAEVYHALKSVLKKKGLSTGLGDEGGFAPNLPTNAAALDLIAEAVQAAGYTLGSDIVLAMDVAATEFHKDGSYVFEGSPKSTDEMIAYYAKLAAEYPIVSIEDPLDEEDWAGWGALSAQIGDKVQIVGDDLFVTNPQRLARGIAEGAANALLVKVNQIGSLTETLDAVDLAHRAGFKTMMSHRSGETEDVTIADLAVAVGSGQIKTGAPARSDRVAKYNQLLRIEEQLENAARYAGAGAFPRYRVG</sequence>
<dbReference type="InterPro" id="IPR029017">
    <property type="entry name" value="Enolase-like_N"/>
</dbReference>
<comment type="function">
    <text evidence="9">Catalyzes the reversible conversion of 2-phosphoglycerate (2-PG) into phosphoenolpyruvate (PEP). It is essential for the degradation of carbohydrates via glycolysis.</text>
</comment>
<dbReference type="EMBL" id="JBHSBL010000025">
    <property type="protein sequence ID" value="MFC4070829.1"/>
    <property type="molecule type" value="Genomic_DNA"/>
</dbReference>
<comment type="caution">
    <text evidence="12">The sequence shown here is derived from an EMBL/GenBank/DDBJ whole genome shotgun (WGS) entry which is preliminary data.</text>
</comment>
<evidence type="ECO:0000256" key="4">
    <source>
        <dbReference type="ARBA" id="ARBA00017068"/>
    </source>
</evidence>
<name>A0ABV8J2M6_9ACTN</name>
<keyword evidence="13" id="KW-1185">Reference proteome</keyword>
<dbReference type="SUPFAM" id="SSF54826">
    <property type="entry name" value="Enolase N-terminal domain-like"/>
    <property type="match status" value="1"/>
</dbReference>
<dbReference type="PANTHER" id="PTHR11902:SF1">
    <property type="entry name" value="ENOLASE"/>
    <property type="match status" value="1"/>
</dbReference>
<dbReference type="EC" id="4.2.1.11" evidence="3 9"/>
<evidence type="ECO:0000256" key="6">
    <source>
        <dbReference type="ARBA" id="ARBA00022842"/>
    </source>
</evidence>
<evidence type="ECO:0000256" key="3">
    <source>
        <dbReference type="ARBA" id="ARBA00012058"/>
    </source>
</evidence>
<keyword evidence="9" id="KW-0963">Cytoplasm</keyword>
<dbReference type="Pfam" id="PF03952">
    <property type="entry name" value="Enolase_N"/>
    <property type="match status" value="1"/>
</dbReference>
<feature type="binding site" evidence="9">
    <location>
        <position position="365"/>
    </location>
    <ligand>
        <name>(2R)-2-phosphoglycerate</name>
        <dbReference type="ChEBI" id="CHEBI:58289"/>
    </ligand>
</feature>
<feature type="binding site" evidence="9">
    <location>
        <position position="364"/>
    </location>
    <ligand>
        <name>(2R)-2-phosphoglycerate</name>
        <dbReference type="ChEBI" id="CHEBI:58289"/>
    </ligand>
</feature>
<evidence type="ECO:0000256" key="9">
    <source>
        <dbReference type="HAMAP-Rule" id="MF_00318"/>
    </source>
</evidence>
<feature type="active site" description="Proton donor" evidence="9">
    <location>
        <position position="205"/>
    </location>
</feature>
<dbReference type="GO" id="GO:0004634">
    <property type="term" value="F:phosphopyruvate hydratase activity"/>
    <property type="evidence" value="ECO:0007669"/>
    <property type="project" value="UniProtKB-EC"/>
</dbReference>
<feature type="binding site" evidence="9">
    <location>
        <position position="335"/>
    </location>
    <ligand>
        <name>(2R)-2-phosphoglycerate</name>
        <dbReference type="ChEBI" id="CHEBI:58289"/>
    </ligand>
</feature>
<dbReference type="RefSeq" id="WP_378071700.1">
    <property type="nucleotide sequence ID" value="NZ_JBHSBL010000025.1"/>
</dbReference>
<comment type="cofactor">
    <cofactor evidence="9">
        <name>Mg(2+)</name>
        <dbReference type="ChEBI" id="CHEBI:18420"/>
    </cofactor>
    <text evidence="9">Binds a second Mg(2+) ion via substrate during catalysis.</text>
</comment>
<organism evidence="12 13">
    <name type="scientific">Actinoplanes subglobosus</name>
    <dbReference type="NCBI Taxonomy" id="1547892"/>
    <lineage>
        <taxon>Bacteria</taxon>
        <taxon>Bacillati</taxon>
        <taxon>Actinomycetota</taxon>
        <taxon>Actinomycetes</taxon>
        <taxon>Micromonosporales</taxon>
        <taxon>Micromonosporaceae</taxon>
        <taxon>Actinoplanes</taxon>
    </lineage>
</organism>
<dbReference type="Gene3D" id="3.20.20.120">
    <property type="entry name" value="Enolase-like C-terminal domain"/>
    <property type="match status" value="1"/>
</dbReference>
<feature type="binding site" evidence="9">
    <location>
        <position position="283"/>
    </location>
    <ligand>
        <name>Mg(2+)</name>
        <dbReference type="ChEBI" id="CHEBI:18420"/>
    </ligand>
</feature>
<comment type="pathway">
    <text evidence="1 9">Carbohydrate degradation; glycolysis; pyruvate from D-glyceraldehyde 3-phosphate: step 4/5.</text>
</comment>
<dbReference type="SFLD" id="SFLDS00001">
    <property type="entry name" value="Enolase"/>
    <property type="match status" value="1"/>
</dbReference>
<dbReference type="NCBIfam" id="TIGR01060">
    <property type="entry name" value="eno"/>
    <property type="match status" value="1"/>
</dbReference>
<dbReference type="SFLD" id="SFLDF00002">
    <property type="entry name" value="enolase"/>
    <property type="match status" value="1"/>
</dbReference>
<feature type="binding site" evidence="9">
    <location>
        <position position="242"/>
    </location>
    <ligand>
        <name>Mg(2+)</name>
        <dbReference type="ChEBI" id="CHEBI:18420"/>
    </ligand>
</feature>
<feature type="binding site" evidence="9">
    <location>
        <position position="163"/>
    </location>
    <ligand>
        <name>(2R)-2-phosphoglycerate</name>
        <dbReference type="ChEBI" id="CHEBI:58289"/>
    </ligand>
</feature>
<dbReference type="SFLD" id="SFLDG00178">
    <property type="entry name" value="enolase"/>
    <property type="match status" value="1"/>
</dbReference>
<evidence type="ECO:0000259" key="11">
    <source>
        <dbReference type="SMART" id="SM01193"/>
    </source>
</evidence>
<dbReference type="Proteomes" id="UP001595867">
    <property type="component" value="Unassembled WGS sequence"/>
</dbReference>
<dbReference type="InterPro" id="IPR000941">
    <property type="entry name" value="Enolase"/>
</dbReference>
<dbReference type="InterPro" id="IPR020809">
    <property type="entry name" value="Enolase_CS"/>
</dbReference>
<dbReference type="Pfam" id="PF00113">
    <property type="entry name" value="Enolase_C"/>
    <property type="match status" value="1"/>
</dbReference>
<comment type="catalytic activity">
    <reaction evidence="9">
        <text>(2R)-2-phosphoglycerate = phosphoenolpyruvate + H2O</text>
        <dbReference type="Rhea" id="RHEA:10164"/>
        <dbReference type="ChEBI" id="CHEBI:15377"/>
        <dbReference type="ChEBI" id="CHEBI:58289"/>
        <dbReference type="ChEBI" id="CHEBI:58702"/>
        <dbReference type="EC" id="4.2.1.11"/>
    </reaction>
</comment>
<dbReference type="InterPro" id="IPR036849">
    <property type="entry name" value="Enolase-like_C_sf"/>
</dbReference>
<evidence type="ECO:0000259" key="10">
    <source>
        <dbReference type="SMART" id="SM01192"/>
    </source>
</evidence>
<feature type="binding site" evidence="9">
    <location>
        <position position="310"/>
    </location>
    <ligand>
        <name>Mg(2+)</name>
        <dbReference type="ChEBI" id="CHEBI:18420"/>
    </ligand>
</feature>
<evidence type="ECO:0000313" key="12">
    <source>
        <dbReference type="EMBL" id="MFC4070829.1"/>
    </source>
</evidence>
<feature type="active site" description="Proton acceptor" evidence="9">
    <location>
        <position position="335"/>
    </location>
</feature>
<dbReference type="SMART" id="SM01192">
    <property type="entry name" value="Enolase_C"/>
    <property type="match status" value="1"/>
</dbReference>
<evidence type="ECO:0000256" key="2">
    <source>
        <dbReference type="ARBA" id="ARBA00009604"/>
    </source>
</evidence>
<dbReference type="PRINTS" id="PR00148">
    <property type="entry name" value="ENOLASE"/>
</dbReference>
<dbReference type="PIRSF" id="PIRSF001400">
    <property type="entry name" value="Enolase"/>
    <property type="match status" value="1"/>
</dbReference>
<gene>
    <name evidence="9 12" type="primary">eno</name>
    <name evidence="12" type="ORF">ACFO0C_38380</name>
</gene>
<evidence type="ECO:0000256" key="8">
    <source>
        <dbReference type="ARBA" id="ARBA00023239"/>
    </source>
</evidence>
<comment type="similarity">
    <text evidence="2 9">Belongs to the enolase family.</text>
</comment>
<dbReference type="CDD" id="cd03313">
    <property type="entry name" value="enolase"/>
    <property type="match status" value="1"/>
</dbReference>
<feature type="binding site" evidence="9">
    <location>
        <position position="386"/>
    </location>
    <ligand>
        <name>(2R)-2-phosphoglycerate</name>
        <dbReference type="ChEBI" id="CHEBI:58289"/>
    </ligand>
</feature>
<dbReference type="SMART" id="SM01193">
    <property type="entry name" value="Enolase_N"/>
    <property type="match status" value="1"/>
</dbReference>
<keyword evidence="7 9" id="KW-0324">Glycolysis</keyword>
<dbReference type="SUPFAM" id="SSF51604">
    <property type="entry name" value="Enolase C-terminal domain-like"/>
    <property type="match status" value="1"/>
</dbReference>